<dbReference type="eggNOG" id="COG5338">
    <property type="taxonomic scope" value="Bacteria"/>
</dbReference>
<keyword evidence="1" id="KW-1133">Transmembrane helix</keyword>
<dbReference type="STRING" id="330214.NIDE2407"/>
<dbReference type="KEGG" id="nde:NIDE2407"/>
<organism evidence="2 3">
    <name type="scientific">Nitrospira defluvii</name>
    <dbReference type="NCBI Taxonomy" id="330214"/>
    <lineage>
        <taxon>Bacteria</taxon>
        <taxon>Pseudomonadati</taxon>
        <taxon>Nitrospirota</taxon>
        <taxon>Nitrospiria</taxon>
        <taxon>Nitrospirales</taxon>
        <taxon>Nitrospiraceae</taxon>
        <taxon>Nitrospira</taxon>
    </lineage>
</organism>
<protein>
    <submittedName>
        <fullName evidence="2">Uncharacterized protein</fullName>
    </submittedName>
</protein>
<dbReference type="Proteomes" id="UP000001660">
    <property type="component" value="Chromosome"/>
</dbReference>
<sequence length="411" mass="46300">MKLSSLSCKRTLRDGQVRKHLSYSSIVTLVLAITAPCLATEWSLTPSMSTKAYYTDNLLLTKLPHDPTYGYWISPGVEFAGKTERLELSGRATLDFVDYYGGASTRFTNVFLPLTMKYRTERDEWGFTGGFTRDNTQMGELLATGLLLRFTQRNLWSLNPTWSRTITENLAFQSTFQFNDASYEDGLRFGLTNHRVLGISAGFLYHVTEKDDVQLAGSYTNFRTTNAPLSLRANYPGATVTITHAFTEELKGTVYGGPRFISTTSQLADGDAHTQSTTWIYGASLTKQFERASIQAILSREIFPSGFGLLLQTDRFGISASYKISEAVTFLLDTSAYVIAGATPQTRGGELPEQRLLYSTPKLSWHFSEWWTAEISYNHRWRDVDHQGDPVMSNTLMFMLTYYPPKLARSE</sequence>
<name>D8PFT0_9BACT</name>
<evidence type="ECO:0000313" key="2">
    <source>
        <dbReference type="EMBL" id="CBK42117.1"/>
    </source>
</evidence>
<dbReference type="AlphaFoldDB" id="D8PFT0"/>
<evidence type="ECO:0000256" key="1">
    <source>
        <dbReference type="SAM" id="Phobius"/>
    </source>
</evidence>
<accession>D8PFT0</accession>
<reference evidence="2 3" key="1">
    <citation type="journal article" date="2010" name="Proc. Natl. Acad. Sci. U.S.A.">
        <title>A Nitrospira metagenome illuminates the physiology and evolution of globally important nitrite-oxidizing bacteria.</title>
        <authorList>
            <person name="Lucker S."/>
            <person name="Wagner M."/>
            <person name="Maixner F."/>
            <person name="Pelletier E."/>
            <person name="Koch H."/>
            <person name="Vacherie B."/>
            <person name="Rattei T."/>
            <person name="Sinninghe Damste J."/>
            <person name="Spieck E."/>
            <person name="Le Paslier D."/>
            <person name="Daims H."/>
        </authorList>
    </citation>
    <scope>NUCLEOTIDE SEQUENCE [LARGE SCALE GENOMIC DNA]</scope>
</reference>
<gene>
    <name evidence="2" type="ORF">NIDE2407</name>
</gene>
<dbReference type="HOGENOM" id="CLU_665527_0_0_0"/>
<proteinExistence type="predicted"/>
<dbReference type="EMBL" id="FP929003">
    <property type="protein sequence ID" value="CBK42117.1"/>
    <property type="molecule type" value="Genomic_DNA"/>
</dbReference>
<evidence type="ECO:0000313" key="3">
    <source>
        <dbReference type="Proteomes" id="UP000001660"/>
    </source>
</evidence>
<keyword evidence="1" id="KW-0472">Membrane</keyword>
<keyword evidence="1" id="KW-0812">Transmembrane</keyword>
<keyword evidence="3" id="KW-1185">Reference proteome</keyword>
<feature type="transmembrane region" description="Helical" evidence="1">
    <location>
        <begin position="21"/>
        <end position="44"/>
    </location>
</feature>